<keyword evidence="8" id="KW-0648">Protein biosynthesis</keyword>
<dbReference type="Gene3D" id="2.30.30.30">
    <property type="match status" value="1"/>
</dbReference>
<evidence type="ECO:0000256" key="1">
    <source>
        <dbReference type="ARBA" id="ARBA00006956"/>
    </source>
</evidence>
<dbReference type="CDD" id="cd06091">
    <property type="entry name" value="KOW_NusG"/>
    <property type="match status" value="1"/>
</dbReference>
<dbReference type="Gene3D" id="3.30.70.940">
    <property type="entry name" value="NusG, N-terminal domain"/>
    <property type="match status" value="1"/>
</dbReference>
<dbReference type="InterPro" id="IPR008991">
    <property type="entry name" value="Translation_prot_SH3-like_sf"/>
</dbReference>
<sequence>MKKMENNEKINNGEKPAEKKSSFYLIRTVSRQELNVALLLERKIALSHSPIYSIILPPKLKGYLVLESQKSSAVEAVIKDMQHLRKRVYGTLTVEDVERMIKPKATIETLNPGDTVEVIAGPFQGIKAQIIEIDKVKQEVVLNILESAYPLKVTIPGEFVKPVKKVE</sequence>
<evidence type="ECO:0000256" key="5">
    <source>
        <dbReference type="NCBIfam" id="TIGR00405"/>
    </source>
</evidence>
<dbReference type="InterPro" id="IPR005824">
    <property type="entry name" value="KOW"/>
</dbReference>
<evidence type="ECO:0000313" key="9">
    <source>
        <dbReference type="Proteomes" id="UP000237153"/>
    </source>
</evidence>
<evidence type="ECO:0000259" key="7">
    <source>
        <dbReference type="SMART" id="SM00739"/>
    </source>
</evidence>
<proteinExistence type="inferred from homology"/>
<dbReference type="InterPro" id="IPR005100">
    <property type="entry name" value="NGN-domain"/>
</dbReference>
<dbReference type="GO" id="GO:0003746">
    <property type="term" value="F:translation elongation factor activity"/>
    <property type="evidence" value="ECO:0007669"/>
    <property type="project" value="UniProtKB-KW"/>
</dbReference>
<accession>A0A2J6N598</accession>
<feature type="domain" description="KOW" evidence="7">
    <location>
        <begin position="109"/>
        <end position="136"/>
    </location>
</feature>
<keyword evidence="2 4" id="KW-0805">Transcription regulation</keyword>
<dbReference type="SMART" id="SM00739">
    <property type="entry name" value="KOW"/>
    <property type="match status" value="1"/>
</dbReference>
<evidence type="ECO:0000256" key="3">
    <source>
        <dbReference type="ARBA" id="ARBA00023163"/>
    </source>
</evidence>
<dbReference type="AlphaFoldDB" id="A0A2J6N598"/>
<name>A0A2J6N598_9CREN</name>
<dbReference type="InterPro" id="IPR036735">
    <property type="entry name" value="NGN_dom_sf"/>
</dbReference>
<evidence type="ECO:0000259" key="6">
    <source>
        <dbReference type="SMART" id="SM00738"/>
    </source>
</evidence>
<dbReference type="InterPro" id="IPR006645">
    <property type="entry name" value="NGN-like_dom"/>
</dbReference>
<gene>
    <name evidence="4" type="primary">spt5</name>
    <name evidence="8" type="ORF">C0188_01625</name>
</gene>
<dbReference type="InterPro" id="IPR014722">
    <property type="entry name" value="Rib_uL2_dom2"/>
</dbReference>
<feature type="domain" description="NusG-like N-terminal" evidence="6">
    <location>
        <begin position="20"/>
        <end position="104"/>
    </location>
</feature>
<reference evidence="8 9" key="1">
    <citation type="submission" date="2018-01" db="EMBL/GenBank/DDBJ databases">
        <title>Metagenomic assembled genomes from two thermal pools in the Uzon Caldera, Kamchatka, Russia.</title>
        <authorList>
            <person name="Wilkins L."/>
            <person name="Ettinger C."/>
        </authorList>
    </citation>
    <scope>NUCLEOTIDE SEQUENCE [LARGE SCALE GENOMIC DNA]</scope>
    <source>
        <strain evidence="8">ZAV-06</strain>
    </source>
</reference>
<comment type="function">
    <text evidence="4">Stimulates transcription elongation.</text>
</comment>
<comment type="caution">
    <text evidence="8">The sequence shown here is derived from an EMBL/GenBank/DDBJ whole genome shotgun (WGS) entry which is preliminary data.</text>
</comment>
<protein>
    <recommendedName>
        <fullName evidence="4 5">Transcription elongation factor Spt5</fullName>
    </recommendedName>
</protein>
<dbReference type="EMBL" id="PNIM01000006">
    <property type="protein sequence ID" value="PMB75790.1"/>
    <property type="molecule type" value="Genomic_DNA"/>
</dbReference>
<comment type="similarity">
    <text evidence="4">Belongs to the archaeal Spt5 family.</text>
</comment>
<dbReference type="NCBIfam" id="TIGR00405">
    <property type="entry name" value="KOW_elon_Spt5"/>
    <property type="match status" value="1"/>
</dbReference>
<evidence type="ECO:0000256" key="4">
    <source>
        <dbReference type="HAMAP-Rule" id="MF_00950"/>
    </source>
</evidence>
<dbReference type="Pfam" id="PF00467">
    <property type="entry name" value="KOW"/>
    <property type="match status" value="1"/>
</dbReference>
<organism evidence="8 9">
    <name type="scientific">Fervidicoccus fontis</name>
    <dbReference type="NCBI Taxonomy" id="683846"/>
    <lineage>
        <taxon>Archaea</taxon>
        <taxon>Thermoproteota</taxon>
        <taxon>Thermoprotei</taxon>
        <taxon>Fervidicoccales</taxon>
        <taxon>Fervidicoccaceae</taxon>
        <taxon>Fervidicoccus</taxon>
    </lineage>
</organism>
<comment type="subunit">
    <text evidence="4">Heterodimer composed of Spt4 and Spt5. Interacts with RNA polymerase (RNAP).</text>
</comment>
<comment type="similarity">
    <text evidence="1">Belongs to the SPT5 family.</text>
</comment>
<dbReference type="SUPFAM" id="SSF50104">
    <property type="entry name" value="Translation proteins SH3-like domain"/>
    <property type="match status" value="1"/>
</dbReference>
<dbReference type="SMART" id="SM00738">
    <property type="entry name" value="NGN"/>
    <property type="match status" value="1"/>
</dbReference>
<dbReference type="Pfam" id="PF03439">
    <property type="entry name" value="Spt5-NGN"/>
    <property type="match status" value="1"/>
</dbReference>
<dbReference type="GO" id="GO:0006355">
    <property type="term" value="P:regulation of DNA-templated transcription"/>
    <property type="evidence" value="ECO:0007669"/>
    <property type="project" value="UniProtKB-UniRule"/>
</dbReference>
<dbReference type="InterPro" id="IPR011590">
    <property type="entry name" value="Spt5_arc"/>
</dbReference>
<dbReference type="GO" id="GO:0006354">
    <property type="term" value="P:DNA-templated transcription elongation"/>
    <property type="evidence" value="ECO:0007669"/>
    <property type="project" value="InterPro"/>
</dbReference>
<evidence type="ECO:0000313" key="8">
    <source>
        <dbReference type="EMBL" id="PMB75790.1"/>
    </source>
</evidence>
<evidence type="ECO:0000256" key="2">
    <source>
        <dbReference type="ARBA" id="ARBA00023015"/>
    </source>
</evidence>
<dbReference type="Proteomes" id="UP000237153">
    <property type="component" value="Unassembled WGS sequence"/>
</dbReference>
<keyword evidence="8" id="KW-0251">Elongation factor</keyword>
<dbReference type="HAMAP" id="MF_00950">
    <property type="entry name" value="Spt5_arch"/>
    <property type="match status" value="1"/>
</dbReference>
<keyword evidence="3 4" id="KW-0804">Transcription</keyword>